<dbReference type="PANTHER" id="PTHR13190:SF1">
    <property type="entry name" value="AUTOPHAGY-RELATED 2, ISOFORM A"/>
    <property type="match status" value="1"/>
</dbReference>
<dbReference type="InterPro" id="IPR026849">
    <property type="entry name" value="ATG2"/>
</dbReference>
<dbReference type="GO" id="GO:0006869">
    <property type="term" value="P:lipid transport"/>
    <property type="evidence" value="ECO:0007669"/>
    <property type="project" value="UniProtKB-KW"/>
</dbReference>
<keyword evidence="13" id="KW-1185">Reference proteome</keyword>
<comment type="subcellular location">
    <subcellularLocation>
        <location evidence="1">Endoplasmic reticulum membrane</location>
        <topology evidence="1">Peripheral membrane protein</topology>
    </subcellularLocation>
    <subcellularLocation>
        <location evidence="2">Preautophagosomal structure membrane</location>
        <topology evidence="2">Peripheral membrane protein</topology>
    </subcellularLocation>
</comment>
<accession>A0A7D9DHS5</accession>
<keyword evidence="6" id="KW-0256">Endoplasmic reticulum</keyword>
<dbReference type="GO" id="GO:0000422">
    <property type="term" value="P:autophagy of mitochondrion"/>
    <property type="evidence" value="ECO:0007669"/>
    <property type="project" value="TreeGrafter"/>
</dbReference>
<keyword evidence="8" id="KW-0445">Lipid transport</keyword>
<dbReference type="GO" id="GO:0061709">
    <property type="term" value="P:reticulophagy"/>
    <property type="evidence" value="ECO:0007669"/>
    <property type="project" value="TreeGrafter"/>
</dbReference>
<reference evidence="12" key="1">
    <citation type="submission" date="2020-04" db="EMBL/GenBank/DDBJ databases">
        <authorList>
            <person name="Alioto T."/>
            <person name="Alioto T."/>
            <person name="Gomez Garrido J."/>
        </authorList>
    </citation>
    <scope>NUCLEOTIDE SEQUENCE</scope>
    <source>
        <strain evidence="12">A484AB</strain>
    </source>
</reference>
<evidence type="ECO:0000256" key="3">
    <source>
        <dbReference type="ARBA" id="ARBA00009714"/>
    </source>
</evidence>
<dbReference type="Pfam" id="PF13329">
    <property type="entry name" value="ATG2_CAD"/>
    <property type="match status" value="1"/>
</dbReference>
<dbReference type="OrthoDB" id="18982at2759"/>
<evidence type="ECO:0000256" key="4">
    <source>
        <dbReference type="ARBA" id="ARBA00018070"/>
    </source>
</evidence>
<evidence type="ECO:0000256" key="5">
    <source>
        <dbReference type="ARBA" id="ARBA00022448"/>
    </source>
</evidence>
<comment type="catalytic activity">
    <reaction evidence="10">
        <text>a 1,2-diacyl-sn-glycero-3-phospho-L-serine(in) = a 1,2-diacyl-sn-glycero-3-phospho-L-serine(out)</text>
        <dbReference type="Rhea" id="RHEA:38663"/>
        <dbReference type="ChEBI" id="CHEBI:57262"/>
    </reaction>
</comment>
<evidence type="ECO:0000256" key="11">
    <source>
        <dbReference type="ARBA" id="ARBA00024615"/>
    </source>
</evidence>
<keyword evidence="5" id="KW-0813">Transport</keyword>
<evidence type="ECO:0000313" key="12">
    <source>
        <dbReference type="EMBL" id="CAB3985558.1"/>
    </source>
</evidence>
<dbReference type="GO" id="GO:0005789">
    <property type="term" value="C:endoplasmic reticulum membrane"/>
    <property type="evidence" value="ECO:0007669"/>
    <property type="project" value="UniProtKB-SubCell"/>
</dbReference>
<evidence type="ECO:0000256" key="9">
    <source>
        <dbReference type="ARBA" id="ARBA00023136"/>
    </source>
</evidence>
<evidence type="ECO:0000256" key="7">
    <source>
        <dbReference type="ARBA" id="ARBA00023006"/>
    </source>
</evidence>
<comment type="similarity">
    <text evidence="3">Belongs to the ATG2 family.</text>
</comment>
<dbReference type="GO" id="GO:0061723">
    <property type="term" value="P:glycophagy"/>
    <property type="evidence" value="ECO:0007669"/>
    <property type="project" value="TreeGrafter"/>
</dbReference>
<comment type="catalytic activity">
    <reaction evidence="11">
        <text>a 1,2-diacyl-sn-glycero-3-phosphoethanolamine(in) = a 1,2-diacyl-sn-glycero-3-phosphoethanolamine(out)</text>
        <dbReference type="Rhea" id="RHEA:38895"/>
        <dbReference type="ChEBI" id="CHEBI:64612"/>
    </reaction>
</comment>
<protein>
    <recommendedName>
        <fullName evidence="4">Autophagy-related protein 2</fullName>
    </recommendedName>
</protein>
<evidence type="ECO:0000256" key="10">
    <source>
        <dbReference type="ARBA" id="ARBA00024479"/>
    </source>
</evidence>
<dbReference type="Proteomes" id="UP001152795">
    <property type="component" value="Unassembled WGS sequence"/>
</dbReference>
<comment type="caution">
    <text evidence="12">The sequence shown here is derived from an EMBL/GenBank/DDBJ whole genome shotgun (WGS) entry which is preliminary data.</text>
</comment>
<evidence type="ECO:0000256" key="1">
    <source>
        <dbReference type="ARBA" id="ARBA00004406"/>
    </source>
</evidence>
<dbReference type="GO" id="GO:0034727">
    <property type="term" value="P:piecemeal microautophagy of the nucleus"/>
    <property type="evidence" value="ECO:0007669"/>
    <property type="project" value="TreeGrafter"/>
</dbReference>
<evidence type="ECO:0000256" key="8">
    <source>
        <dbReference type="ARBA" id="ARBA00023055"/>
    </source>
</evidence>
<dbReference type="GO" id="GO:0043495">
    <property type="term" value="F:protein-membrane adaptor activity"/>
    <property type="evidence" value="ECO:0007669"/>
    <property type="project" value="TreeGrafter"/>
</dbReference>
<dbReference type="GO" id="GO:0034045">
    <property type="term" value="C:phagophore assembly site membrane"/>
    <property type="evidence" value="ECO:0007669"/>
    <property type="project" value="UniProtKB-SubCell"/>
</dbReference>
<dbReference type="GO" id="GO:0000045">
    <property type="term" value="P:autophagosome assembly"/>
    <property type="evidence" value="ECO:0007669"/>
    <property type="project" value="TreeGrafter"/>
</dbReference>
<keyword evidence="9" id="KW-0472">Membrane</keyword>
<sequence>MPWYFPWSDSIKKRACRYLLQHYVGQFLQEKLTLDQLSVDLFNGKGIVKDVPLDVLALNELLEGANVPLEILDGFIHTIAVSVPWSSLMQENCEVEVQGLEIVVAIKKNVDLGGSVTSESLPFSSMTTSLQLAQECLKDNEPNEKETTSQQTFDGLESFAQTIESVLSRIKVSFEDVLIRFEHLFPHKKSGVGLELHIKRINYSDLSSDVSEGDQSNFDVYDPPSLANKQLRIFGLKLSLDEFNETSRTLLRNTPFKFEPTSSPESVTSSPPVSPYQSAIFNQSLMLNHLSPPSLLPAVVVLSSAGEQEANVKWKINPSYSAPKVEFKYFLGTLNILLSPKQLHVLMELVEDINKLHNADTYLTTNEGLINKPMKDDDFQRIERELHEQMYNGRKQQSKVDLWCTQFDNNTAGPVSLESQKTFTSEETFYSLSENDEEIFSAESAVKTNVYPAYGQGLVQKVSEAGIVPLGNGLSDDVRNGPLVSKLSMPNPGLAAVSGLDDDNLTKVQLELSGLSITLLLHDPPSHTESNASQDHVLCKIADKFFDRMSSTAFGSKDLEMIQAKFNDACLQSHLRCFFTTVSISGELSNTSACQCITTEVSVGMAKLMECLVDDTSKETVKHNLTQVLSLSGKEEKQSRMGNFHRVPMPCLKAKYKSIQRSCSPASIQGRHSVVPKTEIDVQLGDVEVEIDLTIIDRLHGVLYPSSNSADQPRPSSQYFTSAPLHTDANEQALFSRTMNDGSSCEQKVQIHVECSSLAASLRFPILDLRSPDVRPNRPLWEKNLREEICLMRCSDVTFETCLQDSETATTYELRFKTLDGYWKFSAKSEEVHFIHVSQRHSDNDDEANGFDLPRIVISVQPVSGPMLEEVASGESSPDSLSDTCPMFKQEPSPFSSKPVMYDKEELVVPGDPQEMKDFQEKTSAFSKLHIELNFPEIDANFQDPTFFELIYN</sequence>
<dbReference type="AlphaFoldDB" id="A0A7D9DHS5"/>
<keyword evidence="7" id="KW-0072">Autophagy</keyword>
<dbReference type="GO" id="GO:0032266">
    <property type="term" value="F:phosphatidylinositol-3-phosphate binding"/>
    <property type="evidence" value="ECO:0007669"/>
    <property type="project" value="TreeGrafter"/>
</dbReference>
<evidence type="ECO:0000313" key="13">
    <source>
        <dbReference type="Proteomes" id="UP001152795"/>
    </source>
</evidence>
<feature type="non-terminal residue" evidence="12">
    <location>
        <position position="953"/>
    </location>
</feature>
<name>A0A7D9DHS5_PARCT</name>
<dbReference type="EMBL" id="CACRXK020000885">
    <property type="protein sequence ID" value="CAB3985558.1"/>
    <property type="molecule type" value="Genomic_DNA"/>
</dbReference>
<proteinExistence type="inferred from homology"/>
<gene>
    <name evidence="12" type="ORF">PACLA_8A040234</name>
</gene>
<dbReference type="GO" id="GO:0061908">
    <property type="term" value="C:phagophore"/>
    <property type="evidence" value="ECO:0007669"/>
    <property type="project" value="TreeGrafter"/>
</dbReference>
<evidence type="ECO:0000256" key="6">
    <source>
        <dbReference type="ARBA" id="ARBA00022824"/>
    </source>
</evidence>
<organism evidence="12 13">
    <name type="scientific">Paramuricea clavata</name>
    <name type="common">Red gorgonian</name>
    <name type="synonym">Violescent sea-whip</name>
    <dbReference type="NCBI Taxonomy" id="317549"/>
    <lineage>
        <taxon>Eukaryota</taxon>
        <taxon>Metazoa</taxon>
        <taxon>Cnidaria</taxon>
        <taxon>Anthozoa</taxon>
        <taxon>Octocorallia</taxon>
        <taxon>Malacalcyonacea</taxon>
        <taxon>Plexauridae</taxon>
        <taxon>Paramuricea</taxon>
    </lineage>
</organism>
<evidence type="ECO:0000256" key="2">
    <source>
        <dbReference type="ARBA" id="ARBA00004623"/>
    </source>
</evidence>
<dbReference type="PANTHER" id="PTHR13190">
    <property type="entry name" value="AUTOPHAGY-RELATED 2, ISOFORM A"/>
    <property type="match status" value="1"/>
</dbReference>